<reference evidence="8" key="1">
    <citation type="submission" date="2021-03" db="EMBL/GenBank/DDBJ databases">
        <authorList>
            <person name="Bekaert M."/>
        </authorList>
    </citation>
    <scope>NUCLEOTIDE SEQUENCE</scope>
</reference>
<dbReference type="OrthoDB" id="6115770at2759"/>
<name>A0A8S3R919_MYTED</name>
<evidence type="ECO:0000256" key="3">
    <source>
        <dbReference type="ARBA" id="ARBA00022729"/>
    </source>
</evidence>
<dbReference type="PANTHER" id="PTHR47221">
    <property type="entry name" value="FIBRINOGEN ALPHA CHAIN"/>
    <property type="match status" value="1"/>
</dbReference>
<keyword evidence="6" id="KW-0325">Glycoprotein</keyword>
<dbReference type="PROSITE" id="PS51406">
    <property type="entry name" value="FIBRINOGEN_C_2"/>
    <property type="match status" value="1"/>
</dbReference>
<keyword evidence="2" id="KW-0964">Secreted</keyword>
<dbReference type="GO" id="GO:0005576">
    <property type="term" value="C:extracellular region"/>
    <property type="evidence" value="ECO:0007669"/>
    <property type="project" value="UniProtKB-SubCell"/>
</dbReference>
<dbReference type="NCBIfam" id="NF040941">
    <property type="entry name" value="GGGWT_bact"/>
    <property type="match status" value="1"/>
</dbReference>
<dbReference type="Gene3D" id="3.90.215.10">
    <property type="entry name" value="Gamma Fibrinogen, chain A, domain 1"/>
    <property type="match status" value="1"/>
</dbReference>
<keyword evidence="9" id="KW-1185">Reference proteome</keyword>
<accession>A0A8S3R919</accession>
<evidence type="ECO:0000259" key="7">
    <source>
        <dbReference type="PROSITE" id="PS51406"/>
    </source>
</evidence>
<evidence type="ECO:0000256" key="1">
    <source>
        <dbReference type="ARBA" id="ARBA00004613"/>
    </source>
</evidence>
<dbReference type="InterPro" id="IPR014716">
    <property type="entry name" value="Fibrinogen_a/b/g_C_1"/>
</dbReference>
<dbReference type="InterPro" id="IPR002181">
    <property type="entry name" value="Fibrinogen_a/b/g_C_dom"/>
</dbReference>
<dbReference type="InterPro" id="IPR036056">
    <property type="entry name" value="Fibrinogen-like_C"/>
</dbReference>
<dbReference type="InterPro" id="IPR037579">
    <property type="entry name" value="FIB_ANG-like"/>
</dbReference>
<dbReference type="EMBL" id="CAJPWZ010001029">
    <property type="protein sequence ID" value="CAG2205843.1"/>
    <property type="molecule type" value="Genomic_DNA"/>
</dbReference>
<sequence length="268" mass="30725">MFQLYLQSFQTCRNEDIIIPPSRVIGRREVGRHIKCTSCCNLGMYCSQYYICDKMPNKGSVLPRECSEIKGDNLTSGVYNIFPDGRANVVQVYCDMETKNGSWTVFQRRLNGCTNFIKDWNEYRDGFGNPNREYWLGNEIIHEITSHGNHELRIEMTDFDGNLKYAEYRVFGIGDEPDGYPLLIFGYTGTAGDSLYKSMNNRTSNGVKFTTYDRDNDIYSGNCAMHFSGAWWHTDCHLSNLNGEYIGDITSTLVMEWNGILGKETNIL</sequence>
<keyword evidence="4" id="KW-0175">Coiled coil</keyword>
<comment type="caution">
    <text evidence="8">The sequence shown here is derived from an EMBL/GenBank/DDBJ whole genome shotgun (WGS) entry which is preliminary data.</text>
</comment>
<feature type="domain" description="Fibrinogen C-terminal" evidence="7">
    <location>
        <begin position="57"/>
        <end position="268"/>
    </location>
</feature>
<organism evidence="8 9">
    <name type="scientific">Mytilus edulis</name>
    <name type="common">Blue mussel</name>
    <dbReference type="NCBI Taxonomy" id="6550"/>
    <lineage>
        <taxon>Eukaryota</taxon>
        <taxon>Metazoa</taxon>
        <taxon>Spiralia</taxon>
        <taxon>Lophotrochozoa</taxon>
        <taxon>Mollusca</taxon>
        <taxon>Bivalvia</taxon>
        <taxon>Autobranchia</taxon>
        <taxon>Pteriomorphia</taxon>
        <taxon>Mytilida</taxon>
        <taxon>Mytiloidea</taxon>
        <taxon>Mytilidae</taxon>
        <taxon>Mytilinae</taxon>
        <taxon>Mytilus</taxon>
    </lineage>
</organism>
<dbReference type="AlphaFoldDB" id="A0A8S3R919"/>
<proteinExistence type="predicted"/>
<evidence type="ECO:0000256" key="2">
    <source>
        <dbReference type="ARBA" id="ARBA00022525"/>
    </source>
</evidence>
<keyword evidence="5" id="KW-1015">Disulfide bond</keyword>
<dbReference type="Proteomes" id="UP000683360">
    <property type="component" value="Unassembled WGS sequence"/>
</dbReference>
<dbReference type="SMART" id="SM00186">
    <property type="entry name" value="FBG"/>
    <property type="match status" value="1"/>
</dbReference>
<protein>
    <recommendedName>
        <fullName evidence="7">Fibrinogen C-terminal domain-containing protein</fullName>
    </recommendedName>
</protein>
<dbReference type="CDD" id="cd00087">
    <property type="entry name" value="FReD"/>
    <property type="match status" value="1"/>
</dbReference>
<evidence type="ECO:0000256" key="4">
    <source>
        <dbReference type="ARBA" id="ARBA00023054"/>
    </source>
</evidence>
<gene>
    <name evidence="8" type="ORF">MEDL_20167</name>
</gene>
<evidence type="ECO:0000256" key="5">
    <source>
        <dbReference type="ARBA" id="ARBA00023157"/>
    </source>
</evidence>
<comment type="subcellular location">
    <subcellularLocation>
        <location evidence="1">Secreted</location>
    </subcellularLocation>
</comment>
<dbReference type="Pfam" id="PF00147">
    <property type="entry name" value="Fibrinogen_C"/>
    <property type="match status" value="1"/>
</dbReference>
<dbReference type="SUPFAM" id="SSF56496">
    <property type="entry name" value="Fibrinogen C-terminal domain-like"/>
    <property type="match status" value="1"/>
</dbReference>
<evidence type="ECO:0000313" key="9">
    <source>
        <dbReference type="Proteomes" id="UP000683360"/>
    </source>
</evidence>
<dbReference type="PANTHER" id="PTHR47221:SF6">
    <property type="entry name" value="FIBRINOGEN ALPHA CHAIN"/>
    <property type="match status" value="1"/>
</dbReference>
<evidence type="ECO:0000256" key="6">
    <source>
        <dbReference type="ARBA" id="ARBA00023180"/>
    </source>
</evidence>
<keyword evidence="3" id="KW-0732">Signal</keyword>
<evidence type="ECO:0000313" key="8">
    <source>
        <dbReference type="EMBL" id="CAG2205843.1"/>
    </source>
</evidence>